<evidence type="ECO:0000256" key="5">
    <source>
        <dbReference type="SAM" id="Phobius"/>
    </source>
</evidence>
<keyword evidence="2 5" id="KW-0812">Transmembrane</keyword>
<feature type="transmembrane region" description="Helical" evidence="5">
    <location>
        <begin position="314"/>
        <end position="335"/>
    </location>
</feature>
<feature type="transmembrane region" description="Helical" evidence="5">
    <location>
        <begin position="118"/>
        <end position="139"/>
    </location>
</feature>
<evidence type="ECO:0000313" key="7">
    <source>
        <dbReference type="EMBL" id="RNA00010.1"/>
    </source>
</evidence>
<feature type="transmembrane region" description="Helical" evidence="5">
    <location>
        <begin position="145"/>
        <end position="164"/>
    </location>
</feature>
<organism evidence="7 8">
    <name type="scientific">Brachionus plicatilis</name>
    <name type="common">Marine rotifer</name>
    <name type="synonym">Brachionus muelleri</name>
    <dbReference type="NCBI Taxonomy" id="10195"/>
    <lineage>
        <taxon>Eukaryota</taxon>
        <taxon>Metazoa</taxon>
        <taxon>Spiralia</taxon>
        <taxon>Gnathifera</taxon>
        <taxon>Rotifera</taxon>
        <taxon>Eurotatoria</taxon>
        <taxon>Monogononta</taxon>
        <taxon>Pseudotrocha</taxon>
        <taxon>Ploima</taxon>
        <taxon>Brachionidae</taxon>
        <taxon>Brachionus</taxon>
    </lineage>
</organism>
<dbReference type="AlphaFoldDB" id="A0A3M7PLQ7"/>
<dbReference type="STRING" id="10195.A0A3M7PLQ7"/>
<dbReference type="PANTHER" id="PTHR11662:SF279">
    <property type="entry name" value="VOLTAGE-GATED PURINE NUCLEOTIDE UNIPORTER SLC17A9"/>
    <property type="match status" value="1"/>
</dbReference>
<comment type="caution">
    <text evidence="7">The sequence shown here is derived from an EMBL/GenBank/DDBJ whole genome shotgun (WGS) entry which is preliminary data.</text>
</comment>
<dbReference type="CDD" id="cd17380">
    <property type="entry name" value="MFS_SLC17A9_like"/>
    <property type="match status" value="1"/>
</dbReference>
<keyword evidence="4 5" id="KW-0472">Membrane</keyword>
<reference evidence="7 8" key="1">
    <citation type="journal article" date="2018" name="Sci. Rep.">
        <title>Genomic signatures of local adaptation to the degree of environmental predictability in rotifers.</title>
        <authorList>
            <person name="Franch-Gras L."/>
            <person name="Hahn C."/>
            <person name="Garcia-Roger E.M."/>
            <person name="Carmona M.J."/>
            <person name="Serra M."/>
            <person name="Gomez A."/>
        </authorList>
    </citation>
    <scope>NUCLEOTIDE SEQUENCE [LARGE SCALE GENOMIC DNA]</scope>
    <source>
        <strain evidence="7">HYR1</strain>
    </source>
</reference>
<dbReference type="Pfam" id="PF07690">
    <property type="entry name" value="MFS_1"/>
    <property type="match status" value="1"/>
</dbReference>
<dbReference type="GO" id="GO:0015867">
    <property type="term" value="P:ATP transport"/>
    <property type="evidence" value="ECO:0007669"/>
    <property type="project" value="TreeGrafter"/>
</dbReference>
<evidence type="ECO:0000256" key="2">
    <source>
        <dbReference type="ARBA" id="ARBA00022692"/>
    </source>
</evidence>
<dbReference type="Gene3D" id="1.20.1250.20">
    <property type="entry name" value="MFS general substrate transporter like domains"/>
    <property type="match status" value="2"/>
</dbReference>
<evidence type="ECO:0000256" key="1">
    <source>
        <dbReference type="ARBA" id="ARBA00004141"/>
    </source>
</evidence>
<feature type="transmembrane region" description="Helical" evidence="5">
    <location>
        <begin position="405"/>
        <end position="425"/>
    </location>
</feature>
<feature type="transmembrane region" description="Helical" evidence="5">
    <location>
        <begin position="373"/>
        <end position="393"/>
    </location>
</feature>
<dbReference type="InterPro" id="IPR036259">
    <property type="entry name" value="MFS_trans_sf"/>
</dbReference>
<dbReference type="InterPro" id="IPR011701">
    <property type="entry name" value="MFS"/>
</dbReference>
<proteinExistence type="predicted"/>
<dbReference type="OrthoDB" id="2985014at2759"/>
<sequence>MKSKYHKLKLFGMSSSNHILPTSTTNILIQPLISADEAIIQNKKWTKEEKKTWTFTLFFGAMCLFSVRTIMSVCALEISKEFNYDKTQMATLLSSFFYGYPVTQVPGGFFSDKIGGDLIIFYAAIVWSFLTFFLPYVTILSTDKHTVLLLITLIRCLTGGFQGFHYPGTSSLVSKKIVENERAFTFSFITSGQHLGTLFCGMFASIILEEYGWRYTFQLIGIMCLCWVIYYRNHVLLKSRAHLNIINAKESVLSPEDPASGPSQSNSVPWKDLLSKPSFWSLIIAHVCQNNAYYMLLTWLPTYFQENYPGSRGWIFNVVPWLISMPSTIFAGWLADRLIARRQSVTFVRKFTAFVSLCGSGLFLVLISQVKTYSSALFLMACTVACCGFHNAGIMVNPQDLAPKYAGSVFGVMNTIGALPGFIGVKFSGYVLETTKSWSIVFNQTAGLCFFGFIIYFLFGTGKKII</sequence>
<dbReference type="EMBL" id="REGN01009960">
    <property type="protein sequence ID" value="RNA00010.1"/>
    <property type="molecule type" value="Genomic_DNA"/>
</dbReference>
<dbReference type="InterPro" id="IPR050382">
    <property type="entry name" value="MFS_Na/Anion_cotransporter"/>
</dbReference>
<protein>
    <submittedName>
        <fullName evidence="7">Solute carrier family 17 member 9-like</fullName>
    </submittedName>
</protein>
<dbReference type="PROSITE" id="PS50850">
    <property type="entry name" value="MFS"/>
    <property type="match status" value="1"/>
</dbReference>
<feature type="domain" description="Major facilitator superfamily (MFS) profile" evidence="6">
    <location>
        <begin position="52"/>
        <end position="464"/>
    </location>
</feature>
<evidence type="ECO:0000259" key="6">
    <source>
        <dbReference type="PROSITE" id="PS50850"/>
    </source>
</evidence>
<feature type="transmembrane region" description="Helical" evidence="5">
    <location>
        <begin position="53"/>
        <end position="78"/>
    </location>
</feature>
<feature type="transmembrane region" description="Helical" evidence="5">
    <location>
        <begin position="184"/>
        <end position="207"/>
    </location>
</feature>
<evidence type="ECO:0000313" key="8">
    <source>
        <dbReference type="Proteomes" id="UP000276133"/>
    </source>
</evidence>
<evidence type="ECO:0000256" key="4">
    <source>
        <dbReference type="ARBA" id="ARBA00023136"/>
    </source>
</evidence>
<dbReference type="FunFam" id="1.20.1250.20:FF:000058">
    <property type="entry name" value="ascorbate transporter, chloroplastic isoform X1"/>
    <property type="match status" value="1"/>
</dbReference>
<feature type="transmembrane region" description="Helical" evidence="5">
    <location>
        <begin position="347"/>
        <end position="367"/>
    </location>
</feature>
<dbReference type="PANTHER" id="PTHR11662">
    <property type="entry name" value="SOLUTE CARRIER FAMILY 17"/>
    <property type="match status" value="1"/>
</dbReference>
<dbReference type="FunFam" id="1.20.1250.20:FF:000059">
    <property type="entry name" value="Solute carrier family 17 member 9"/>
    <property type="match status" value="1"/>
</dbReference>
<name>A0A3M7PLQ7_BRAPC</name>
<gene>
    <name evidence="7" type="ORF">BpHYR1_013512</name>
</gene>
<dbReference type="SUPFAM" id="SSF103473">
    <property type="entry name" value="MFS general substrate transporter"/>
    <property type="match status" value="1"/>
</dbReference>
<comment type="subcellular location">
    <subcellularLocation>
        <location evidence="1">Membrane</location>
        <topology evidence="1">Multi-pass membrane protein</topology>
    </subcellularLocation>
</comment>
<accession>A0A3M7PLQ7</accession>
<dbReference type="InterPro" id="IPR020846">
    <property type="entry name" value="MFS_dom"/>
</dbReference>
<evidence type="ECO:0000256" key="3">
    <source>
        <dbReference type="ARBA" id="ARBA00022989"/>
    </source>
</evidence>
<dbReference type="GO" id="GO:0015291">
    <property type="term" value="F:secondary active transmembrane transporter activity"/>
    <property type="evidence" value="ECO:0007669"/>
    <property type="project" value="UniProtKB-ARBA"/>
</dbReference>
<keyword evidence="3 5" id="KW-1133">Transmembrane helix</keyword>
<dbReference type="GO" id="GO:0016020">
    <property type="term" value="C:membrane"/>
    <property type="evidence" value="ECO:0007669"/>
    <property type="project" value="UniProtKB-SubCell"/>
</dbReference>
<dbReference type="Proteomes" id="UP000276133">
    <property type="component" value="Unassembled WGS sequence"/>
</dbReference>
<feature type="transmembrane region" description="Helical" evidence="5">
    <location>
        <begin position="437"/>
        <end position="459"/>
    </location>
</feature>
<feature type="transmembrane region" description="Helical" evidence="5">
    <location>
        <begin position="213"/>
        <end position="231"/>
    </location>
</feature>
<feature type="transmembrane region" description="Helical" evidence="5">
    <location>
        <begin position="279"/>
        <end position="302"/>
    </location>
</feature>
<keyword evidence="8" id="KW-1185">Reference proteome</keyword>
<dbReference type="InterPro" id="IPR044777">
    <property type="entry name" value="SLC17A9-like"/>
</dbReference>